<feature type="transmembrane region" description="Helical" evidence="10">
    <location>
        <begin position="205"/>
        <end position="224"/>
    </location>
</feature>
<evidence type="ECO:0000256" key="4">
    <source>
        <dbReference type="ARBA" id="ARBA00022692"/>
    </source>
</evidence>
<keyword evidence="5 10" id="KW-1133">Transmembrane helix</keyword>
<evidence type="ECO:0000313" key="12">
    <source>
        <dbReference type="EMBL" id="KAG5935586.1"/>
    </source>
</evidence>
<keyword evidence="7" id="KW-0325">Glycoprotein</keyword>
<reference evidence="12 13" key="1">
    <citation type="journal article" date="2020" name="bioRxiv">
        <title>Whole genome comparisons of ergot fungi reveals the divergence and evolution of species within the genus Claviceps are the result of varying mechanisms driving genome evolution and host range expansion.</title>
        <authorList>
            <person name="Wyka S.A."/>
            <person name="Mondo S.J."/>
            <person name="Liu M."/>
            <person name="Dettman J."/>
            <person name="Nalam V."/>
            <person name="Broders K.D."/>
        </authorList>
    </citation>
    <scope>NUCLEOTIDE SEQUENCE [LARGE SCALE GENOMIC DNA]</scope>
    <source>
        <strain evidence="12 13">CCC 1485</strain>
    </source>
</reference>
<evidence type="ECO:0000256" key="6">
    <source>
        <dbReference type="ARBA" id="ARBA00023136"/>
    </source>
</evidence>
<dbReference type="InterPro" id="IPR020846">
    <property type="entry name" value="MFS_dom"/>
</dbReference>
<dbReference type="GO" id="GO:0022857">
    <property type="term" value="F:transmembrane transporter activity"/>
    <property type="evidence" value="ECO:0007669"/>
    <property type="project" value="InterPro"/>
</dbReference>
<name>A0A9P7MAC1_9HYPO</name>
<evidence type="ECO:0000256" key="1">
    <source>
        <dbReference type="ARBA" id="ARBA00004651"/>
    </source>
</evidence>
<feature type="compositionally biased region" description="Polar residues" evidence="9">
    <location>
        <begin position="553"/>
        <end position="562"/>
    </location>
</feature>
<dbReference type="Gene3D" id="1.20.1250.20">
    <property type="entry name" value="MFS general substrate transporter like domains"/>
    <property type="match status" value="1"/>
</dbReference>
<keyword evidence="6 10" id="KW-0472">Membrane</keyword>
<accession>A0A9P7MAC1</accession>
<proteinExistence type="inferred from homology"/>
<comment type="subcellular location">
    <subcellularLocation>
        <location evidence="1">Cell membrane</location>
        <topology evidence="1">Multi-pass membrane protein</topology>
    </subcellularLocation>
</comment>
<evidence type="ECO:0000256" key="5">
    <source>
        <dbReference type="ARBA" id="ARBA00022989"/>
    </source>
</evidence>
<dbReference type="FunFam" id="1.20.1250.20:FF:000011">
    <property type="entry name" value="MFS multidrug transporter, putative"/>
    <property type="match status" value="1"/>
</dbReference>
<comment type="caution">
    <text evidence="12">The sequence shown here is derived from an EMBL/GenBank/DDBJ whole genome shotgun (WGS) entry which is preliminary data.</text>
</comment>
<evidence type="ECO:0000256" key="9">
    <source>
        <dbReference type="SAM" id="MobiDB-lite"/>
    </source>
</evidence>
<feature type="region of interest" description="Disordered" evidence="9">
    <location>
        <begin position="551"/>
        <end position="578"/>
    </location>
</feature>
<dbReference type="GO" id="GO:0005886">
    <property type="term" value="C:plasma membrane"/>
    <property type="evidence" value="ECO:0007669"/>
    <property type="project" value="UniProtKB-SubCell"/>
</dbReference>
<dbReference type="SUPFAM" id="SSF103473">
    <property type="entry name" value="MFS general substrate transporter"/>
    <property type="match status" value="1"/>
</dbReference>
<feature type="transmembrane region" description="Helical" evidence="10">
    <location>
        <begin position="484"/>
        <end position="504"/>
    </location>
</feature>
<feature type="transmembrane region" description="Helical" evidence="10">
    <location>
        <begin position="143"/>
        <end position="162"/>
    </location>
</feature>
<evidence type="ECO:0000256" key="8">
    <source>
        <dbReference type="ARBA" id="ARBA00038459"/>
    </source>
</evidence>
<keyword evidence="13" id="KW-1185">Reference proteome</keyword>
<dbReference type="InterPro" id="IPR036259">
    <property type="entry name" value="MFS_trans_sf"/>
</dbReference>
<dbReference type="EMBL" id="SRPO01000249">
    <property type="protein sequence ID" value="KAG5935586.1"/>
    <property type="molecule type" value="Genomic_DNA"/>
</dbReference>
<dbReference type="PROSITE" id="PS50850">
    <property type="entry name" value="MFS"/>
    <property type="match status" value="1"/>
</dbReference>
<feature type="transmembrane region" description="Helical" evidence="10">
    <location>
        <begin position="308"/>
        <end position="334"/>
    </location>
</feature>
<gene>
    <name evidence="12" type="ORF">E4U60_003041</name>
</gene>
<keyword evidence="4 10" id="KW-0812">Transmembrane</keyword>
<dbReference type="InterPro" id="IPR011701">
    <property type="entry name" value="MFS"/>
</dbReference>
<dbReference type="PANTHER" id="PTHR23502:SF186">
    <property type="entry name" value="MAJOR FACILITATOR SUPERFAMILY (MFS) PROFILE DOMAIN-CONTAINING PROTEIN"/>
    <property type="match status" value="1"/>
</dbReference>
<evidence type="ECO:0000256" key="7">
    <source>
        <dbReference type="ARBA" id="ARBA00023180"/>
    </source>
</evidence>
<dbReference type="PANTHER" id="PTHR23502">
    <property type="entry name" value="MAJOR FACILITATOR SUPERFAMILY"/>
    <property type="match status" value="1"/>
</dbReference>
<organism evidence="12 13">
    <name type="scientific">Claviceps pazoutovae</name>
    <dbReference type="NCBI Taxonomy" id="1649127"/>
    <lineage>
        <taxon>Eukaryota</taxon>
        <taxon>Fungi</taxon>
        <taxon>Dikarya</taxon>
        <taxon>Ascomycota</taxon>
        <taxon>Pezizomycotina</taxon>
        <taxon>Sordariomycetes</taxon>
        <taxon>Hypocreomycetidae</taxon>
        <taxon>Hypocreales</taxon>
        <taxon>Clavicipitaceae</taxon>
        <taxon>Claviceps</taxon>
    </lineage>
</organism>
<feature type="transmembrane region" description="Helical" evidence="10">
    <location>
        <begin position="112"/>
        <end position="131"/>
    </location>
</feature>
<feature type="domain" description="Major facilitator superfamily (MFS) profile" evidence="11">
    <location>
        <begin position="77"/>
        <end position="513"/>
    </location>
</feature>
<evidence type="ECO:0000256" key="2">
    <source>
        <dbReference type="ARBA" id="ARBA00022448"/>
    </source>
</evidence>
<dbReference type="CDD" id="cd17323">
    <property type="entry name" value="MFS_Tpo1_MDR_like"/>
    <property type="match status" value="1"/>
</dbReference>
<feature type="region of interest" description="Disordered" evidence="9">
    <location>
        <begin position="1"/>
        <end position="24"/>
    </location>
</feature>
<evidence type="ECO:0000256" key="10">
    <source>
        <dbReference type="SAM" id="Phobius"/>
    </source>
</evidence>
<keyword evidence="2" id="KW-0813">Transport</keyword>
<feature type="transmembrane region" description="Helical" evidence="10">
    <location>
        <begin position="236"/>
        <end position="260"/>
    </location>
</feature>
<dbReference type="AlphaFoldDB" id="A0A9P7MAC1"/>
<dbReference type="Proteomes" id="UP000706124">
    <property type="component" value="Unassembled WGS sequence"/>
</dbReference>
<sequence length="578" mass="62529">MALGKAPGRDVEALSPTGKPSKPSHWSILLDQAGVDDEVLHHKYAGHGTPEAPFLVDFLPDDARNPMTFPSPYKWMVTMTTAVSALAVAFTSSAYSSSVLQVENEFHVSHEVAILGISLFVLGFAVGPLFWAPFSELYGRQKLFFITYLALTAFNAASASAPNATALLVLRFMAAAWGSSPLTNAGGVVADLFSARQRGMANCAFALAPFLGPTLGPIVGGFVAEAAGWRWVMRLTAIFTGIMCIFQALVVPETYAPVLLRKRAEVLSRQTGKNYRSRIDAALPRATIMSRLRLNLSRPWILLFKEPIVFMTSIYLAIVYGILYMCFAAFPIVFQAPYPQGWGWSLGAGGLSFVGITIGVIVAIFGTIGDNARYARTAAKHGGVAPPESRLPPAILGAVLLPVGLFWFAWTNGTNIHWAVPMTGSGVFGAGLVLVFLPLTNYLVDSYVIYAASVLAASAVVRSLFGAVFPFFTGYMYRDLGLHWASSVSAFLSLACLPFPLLFYKYGQRIRSKCHYSAEAAAVLAQMMAHHHPPEGEGPMVAKEEVMEVGVNRTDTQDTQDLQVPRGETTEPPVSRLK</sequence>
<feature type="transmembrane region" description="Helical" evidence="10">
    <location>
        <begin position="416"/>
        <end position="437"/>
    </location>
</feature>
<feature type="transmembrane region" description="Helical" evidence="10">
    <location>
        <begin position="390"/>
        <end position="410"/>
    </location>
</feature>
<dbReference type="Pfam" id="PF07690">
    <property type="entry name" value="MFS_1"/>
    <property type="match status" value="1"/>
</dbReference>
<keyword evidence="3" id="KW-1003">Cell membrane</keyword>
<evidence type="ECO:0000256" key="3">
    <source>
        <dbReference type="ARBA" id="ARBA00022475"/>
    </source>
</evidence>
<feature type="transmembrane region" description="Helical" evidence="10">
    <location>
        <begin position="449"/>
        <end position="472"/>
    </location>
</feature>
<feature type="transmembrane region" description="Helical" evidence="10">
    <location>
        <begin position="346"/>
        <end position="369"/>
    </location>
</feature>
<evidence type="ECO:0000259" key="11">
    <source>
        <dbReference type="PROSITE" id="PS50850"/>
    </source>
</evidence>
<dbReference type="OrthoDB" id="446368at2759"/>
<comment type="similarity">
    <text evidence="8">Belongs to the major facilitator superfamily. DHA1 family. Polyamines/proton antiporter (TC 2.A.1.2.16) subfamily.</text>
</comment>
<feature type="transmembrane region" description="Helical" evidence="10">
    <location>
        <begin position="73"/>
        <end position="92"/>
    </location>
</feature>
<evidence type="ECO:0000313" key="13">
    <source>
        <dbReference type="Proteomes" id="UP000706124"/>
    </source>
</evidence>
<protein>
    <recommendedName>
        <fullName evidence="11">Major facilitator superfamily (MFS) profile domain-containing protein</fullName>
    </recommendedName>
</protein>